<evidence type="ECO:0000313" key="2">
    <source>
        <dbReference type="Proteomes" id="UP000035425"/>
    </source>
</evidence>
<sequence>MNIETHFLVDDVVGRVQQAIRAHDQPAITVIEADHELVLVDSTYIFGRSGADAYERRVAAEAHRVAANRLALAVPQIMITYDDDTVRFRSPLAGPVHDGEEREAIVWMAYDVEDGVEVEHGVIPYTRRSGAPVFTDPDEMVSIPLHPAPGLPGNTLLRHLLDEDLRPRRP</sequence>
<evidence type="ECO:0000313" key="1">
    <source>
        <dbReference type="EMBL" id="KLL09871.1"/>
    </source>
</evidence>
<comment type="caution">
    <text evidence="1">The sequence shown here is derived from an EMBL/GenBank/DDBJ whole genome shotgun (WGS) entry which is preliminary data.</text>
</comment>
<protein>
    <recommendedName>
        <fullName evidence="3">SnoaL-like domain-containing protein</fullName>
    </recommendedName>
</protein>
<accession>A0ABR5EZJ2</accession>
<evidence type="ECO:0008006" key="3">
    <source>
        <dbReference type="Google" id="ProtNLM"/>
    </source>
</evidence>
<organism evidence="1 2">
    <name type="scientific">Protofrankia coriariae</name>
    <dbReference type="NCBI Taxonomy" id="1562887"/>
    <lineage>
        <taxon>Bacteria</taxon>
        <taxon>Bacillati</taxon>
        <taxon>Actinomycetota</taxon>
        <taxon>Actinomycetes</taxon>
        <taxon>Frankiales</taxon>
        <taxon>Frankiaceae</taxon>
        <taxon>Protofrankia</taxon>
    </lineage>
</organism>
<keyword evidence="2" id="KW-1185">Reference proteome</keyword>
<proteinExistence type="predicted"/>
<dbReference type="Proteomes" id="UP000035425">
    <property type="component" value="Unassembled WGS sequence"/>
</dbReference>
<dbReference type="RefSeq" id="WP_047224875.1">
    <property type="nucleotide sequence ID" value="NZ_JWIO01000053.1"/>
</dbReference>
<gene>
    <name evidence="1" type="ORF">FrCorBMG51_21795</name>
</gene>
<name>A0ABR5EZJ2_9ACTN</name>
<dbReference type="EMBL" id="JWIO01000053">
    <property type="protein sequence ID" value="KLL09871.1"/>
    <property type="molecule type" value="Genomic_DNA"/>
</dbReference>
<reference evidence="1 2" key="1">
    <citation type="submission" date="2014-12" db="EMBL/GenBank/DDBJ databases">
        <title>Frankia sp. BMG5.1 draft genome.</title>
        <authorList>
            <person name="Gtari M."/>
            <person name="Ghodhbane-Gtari F."/>
            <person name="Nouioui I."/>
            <person name="Ktari A."/>
            <person name="Hezbri K."/>
            <person name="Mimouni W."/>
            <person name="Sbissi I."/>
            <person name="Ayari A."/>
            <person name="Yamanaka T."/>
            <person name="Normand P."/>
            <person name="Tisa L.S."/>
            <person name="Boudabous A."/>
        </authorList>
    </citation>
    <scope>NUCLEOTIDE SEQUENCE [LARGE SCALE GENOMIC DNA]</scope>
    <source>
        <strain evidence="1 2">BMG5.1</strain>
    </source>
</reference>